<accession>A0A7W7NTV0</accession>
<evidence type="ECO:0000256" key="1">
    <source>
        <dbReference type="ARBA" id="ARBA00005964"/>
    </source>
</evidence>
<comment type="similarity">
    <text evidence="1 3">Belongs to the type-B carboxylesterase/lipase family.</text>
</comment>
<organism evidence="5 6">
    <name type="scientific">Sphingomonas kyeonggiensis</name>
    <dbReference type="NCBI Taxonomy" id="1268553"/>
    <lineage>
        <taxon>Bacteria</taxon>
        <taxon>Pseudomonadati</taxon>
        <taxon>Pseudomonadota</taxon>
        <taxon>Alphaproteobacteria</taxon>
        <taxon>Sphingomonadales</taxon>
        <taxon>Sphingomonadaceae</taxon>
        <taxon>Sphingomonas</taxon>
    </lineage>
</organism>
<dbReference type="SUPFAM" id="SSF53474">
    <property type="entry name" value="alpha/beta-Hydrolases"/>
    <property type="match status" value="1"/>
</dbReference>
<dbReference type="EC" id="3.1.1.-" evidence="3"/>
<feature type="signal peptide" evidence="3">
    <location>
        <begin position="1"/>
        <end position="20"/>
    </location>
</feature>
<dbReference type="InterPro" id="IPR029058">
    <property type="entry name" value="AB_hydrolase_fold"/>
</dbReference>
<dbReference type="InterPro" id="IPR050309">
    <property type="entry name" value="Type-B_Carboxylest/Lipase"/>
</dbReference>
<keyword evidence="3" id="KW-0732">Signal</keyword>
<sequence length="495" mass="50755">MIRILAAAGGLLLAAMPAAAQQVRTEAGPVRGFSAEGSTAFLGIPYAAPPVGDLRWRPPVPPAHWTAPRDASRAGNDCMQNAMPGVTTSGQPTSEDCLFLNVWTPNASAGVKLPVMVWIHGGGFVSGSGSLAETDGARLAARGVVVVSFNYRLGRFGFFAHPALAAEGNGGNYGLMDQIAALAWVKRNIAGFGGDPAKVTIFGESAGGESVLRLMAAPAARGLFARAISASGGGRDHWPVAPEAEAKGSAFAAAAGAGDAASLRALPASVVLGGINMLNKEDARYSGPITDGTIVPEDVARVFAAGREARVPLIIGNNDDELGFVPTALLPMVNGPVLAALGKGADAVKASYASPEKATRYLAGDAMFTEPAFSMARWHAATGAPTWLYRFGYVAEAKRKEGIGAGHATDVIFQFDNLAKGDAKPSAVDAAVAARIADYWAGFAASGDPNRKGLPRWDRLNGAAPRLLAIGASAAMTEAGGPSLAAITTAREARQ</sequence>
<dbReference type="AlphaFoldDB" id="A0A7W7NTV0"/>
<dbReference type="RefSeq" id="WP_184168830.1">
    <property type="nucleotide sequence ID" value="NZ_JACHLN010000003.1"/>
</dbReference>
<name>A0A7W7NTV0_9SPHN</name>
<evidence type="ECO:0000256" key="2">
    <source>
        <dbReference type="ARBA" id="ARBA00022801"/>
    </source>
</evidence>
<dbReference type="PROSITE" id="PS00941">
    <property type="entry name" value="CARBOXYLESTERASE_B_2"/>
    <property type="match status" value="1"/>
</dbReference>
<keyword evidence="2 3" id="KW-0378">Hydrolase</keyword>
<evidence type="ECO:0000313" key="6">
    <source>
        <dbReference type="Proteomes" id="UP000575241"/>
    </source>
</evidence>
<dbReference type="InterPro" id="IPR019826">
    <property type="entry name" value="Carboxylesterase_B_AS"/>
</dbReference>
<comment type="caution">
    <text evidence="5">The sequence shown here is derived from an EMBL/GenBank/DDBJ whole genome shotgun (WGS) entry which is preliminary data.</text>
</comment>
<keyword evidence="6" id="KW-1185">Reference proteome</keyword>
<dbReference type="Gene3D" id="3.40.50.1820">
    <property type="entry name" value="alpha/beta hydrolase"/>
    <property type="match status" value="1"/>
</dbReference>
<gene>
    <name evidence="5" type="ORF">HNP52_003454</name>
</gene>
<feature type="domain" description="Carboxylesterase type B" evidence="4">
    <location>
        <begin position="351"/>
        <end position="475"/>
    </location>
</feature>
<dbReference type="PANTHER" id="PTHR11559">
    <property type="entry name" value="CARBOXYLESTERASE"/>
    <property type="match status" value="1"/>
</dbReference>
<reference evidence="5 6" key="1">
    <citation type="submission" date="2020-08" db="EMBL/GenBank/DDBJ databases">
        <title>Functional genomics of gut bacteria from endangered species of beetles.</title>
        <authorList>
            <person name="Carlos-Shanley C."/>
        </authorList>
    </citation>
    <scope>NUCLEOTIDE SEQUENCE [LARGE SCALE GENOMIC DNA]</scope>
    <source>
        <strain evidence="5 6">S00224</strain>
    </source>
</reference>
<evidence type="ECO:0000259" key="4">
    <source>
        <dbReference type="Pfam" id="PF00135"/>
    </source>
</evidence>
<dbReference type="Proteomes" id="UP000575241">
    <property type="component" value="Unassembled WGS sequence"/>
</dbReference>
<dbReference type="Pfam" id="PF00135">
    <property type="entry name" value="COesterase"/>
    <property type="match status" value="2"/>
</dbReference>
<dbReference type="InterPro" id="IPR002018">
    <property type="entry name" value="CarbesteraseB"/>
</dbReference>
<feature type="chain" id="PRO_5031607415" description="Carboxylic ester hydrolase" evidence="3">
    <location>
        <begin position="21"/>
        <end position="495"/>
    </location>
</feature>
<dbReference type="InterPro" id="IPR019819">
    <property type="entry name" value="Carboxylesterase_B_CS"/>
</dbReference>
<dbReference type="EMBL" id="JACHLN010000003">
    <property type="protein sequence ID" value="MBB4840362.1"/>
    <property type="molecule type" value="Genomic_DNA"/>
</dbReference>
<evidence type="ECO:0000256" key="3">
    <source>
        <dbReference type="RuleBase" id="RU361235"/>
    </source>
</evidence>
<dbReference type="PROSITE" id="PS00122">
    <property type="entry name" value="CARBOXYLESTERASE_B_1"/>
    <property type="match status" value="1"/>
</dbReference>
<dbReference type="GO" id="GO:0016787">
    <property type="term" value="F:hydrolase activity"/>
    <property type="evidence" value="ECO:0007669"/>
    <property type="project" value="UniProtKB-KW"/>
</dbReference>
<proteinExistence type="inferred from homology"/>
<evidence type="ECO:0000313" key="5">
    <source>
        <dbReference type="EMBL" id="MBB4840362.1"/>
    </source>
</evidence>
<protein>
    <recommendedName>
        <fullName evidence="3">Carboxylic ester hydrolase</fullName>
        <ecNumber evidence="3">3.1.1.-</ecNumber>
    </recommendedName>
</protein>
<feature type="domain" description="Carboxylesterase type B" evidence="4">
    <location>
        <begin position="20"/>
        <end position="327"/>
    </location>
</feature>